<organism evidence="1 2">
    <name type="scientific">Amycolatopsis keratiniphila subsp. keratiniphila</name>
    <dbReference type="NCBI Taxonomy" id="227715"/>
    <lineage>
        <taxon>Bacteria</taxon>
        <taxon>Bacillati</taxon>
        <taxon>Actinomycetota</taxon>
        <taxon>Actinomycetes</taxon>
        <taxon>Pseudonocardiales</taxon>
        <taxon>Pseudonocardiaceae</taxon>
        <taxon>Amycolatopsis</taxon>
        <taxon>Amycolatopsis japonica group</taxon>
    </lineage>
</organism>
<dbReference type="InterPro" id="IPR029063">
    <property type="entry name" value="SAM-dependent_MTases_sf"/>
</dbReference>
<name>A0A1W2M2U5_9PSEU</name>
<dbReference type="CDD" id="cd02440">
    <property type="entry name" value="AdoMet_MTases"/>
    <property type="match status" value="1"/>
</dbReference>
<reference evidence="1 2" key="1">
    <citation type="submission" date="2016-12" db="EMBL/GenBank/DDBJ databases">
        <title>Amycolatopsis keratiniphila subsp. keratiniphila genome sequencing and assembly.</title>
        <authorList>
            <person name="Mayilraj S."/>
            <person name="Kaur N."/>
        </authorList>
    </citation>
    <scope>NUCLEOTIDE SEQUENCE [LARGE SCALE GENOMIC DNA]</scope>
    <source>
        <strain evidence="1 2">DSM 44409</strain>
    </source>
</reference>
<comment type="caution">
    <text evidence="1">The sequence shown here is derived from an EMBL/GenBank/DDBJ whole genome shotgun (WGS) entry which is preliminary data.</text>
</comment>
<dbReference type="EMBL" id="LQMT02000005">
    <property type="protein sequence ID" value="ONF74351.1"/>
    <property type="molecule type" value="Genomic_DNA"/>
</dbReference>
<dbReference type="AlphaFoldDB" id="A0A1W2M2U5"/>
<evidence type="ECO:0000313" key="1">
    <source>
        <dbReference type="EMBL" id="ONF74351.1"/>
    </source>
</evidence>
<accession>A0A1W2M2U5</accession>
<gene>
    <name evidence="1" type="ORF">AVR91_0203375</name>
</gene>
<dbReference type="SUPFAM" id="SSF53335">
    <property type="entry name" value="S-adenosyl-L-methionine-dependent methyltransferases"/>
    <property type="match status" value="1"/>
</dbReference>
<protein>
    <submittedName>
        <fullName evidence="1">Uncharacterized protein</fullName>
    </submittedName>
</protein>
<evidence type="ECO:0000313" key="2">
    <source>
        <dbReference type="Proteomes" id="UP000076660"/>
    </source>
</evidence>
<sequence length="451" mass="48067">MTRPDTTLFATVAAKLRTHPWIGHAEPTDSGVRIHPAAHLLATTPVPGALVTEYLEHWSEVYQLTYDAAPRDVPGDLDLSGWRASDTGEPLPTVHMRQWVERTVDLIVGLRPEWILELGCGTGMLLHRLAPLVQGYVGTDVVADSVRPLPSVPGTVRTVRAAAHETDAPVVSSAMAAAGFPAAGPDCVVLNSVTQCFPDTGYLDAVVRAAVRTVAPGGYVVIGDNRHAGLHAEFSTWVERRRGTGPDLADRAEARAERDEELLFDPVALARIAAKAGADAGREIRIATFPKLLDADSELTRYRFDCVLAVDPAFPSADPRPLRWPDVADRLDTVLDGSGVRIPDIPNGALPDAPGSSITAARLASLVARNDARVTLAAHDPRLLEVVSPASAAWRPAAEVAALPGGNSHEPLRRFTLQRLRATARACLRDLPGARGVTVEVAPAPHPASTT</sequence>
<dbReference type="Pfam" id="PF13489">
    <property type="entry name" value="Methyltransf_23"/>
    <property type="match status" value="1"/>
</dbReference>
<dbReference type="Proteomes" id="UP000076660">
    <property type="component" value="Unassembled WGS sequence"/>
</dbReference>
<dbReference type="Gene3D" id="3.40.50.150">
    <property type="entry name" value="Vaccinia Virus protein VP39"/>
    <property type="match status" value="1"/>
</dbReference>
<proteinExistence type="predicted"/>